<evidence type="ECO:0000256" key="2">
    <source>
        <dbReference type="ARBA" id="ARBA00022487"/>
    </source>
</evidence>
<evidence type="ECO:0000256" key="3">
    <source>
        <dbReference type="ARBA" id="ARBA00022723"/>
    </source>
</evidence>
<comment type="similarity">
    <text evidence="1 8">Belongs to the tannase family.</text>
</comment>
<evidence type="ECO:0000256" key="5">
    <source>
        <dbReference type="ARBA" id="ARBA00022801"/>
    </source>
</evidence>
<dbReference type="Pfam" id="PF07519">
    <property type="entry name" value="Tannase"/>
    <property type="match status" value="1"/>
</dbReference>
<dbReference type="PANTHER" id="PTHR33938">
    <property type="entry name" value="FERULOYL ESTERASE B-RELATED"/>
    <property type="match status" value="1"/>
</dbReference>
<dbReference type="EC" id="3.1.1.-" evidence="8"/>
<dbReference type="InterPro" id="IPR011118">
    <property type="entry name" value="Tannase/feruloyl_esterase"/>
</dbReference>
<keyword evidence="5 8" id="KW-0378">Hydrolase</keyword>
<comment type="caution">
    <text evidence="9">The sequence shown here is derived from an EMBL/GenBank/DDBJ whole genome shotgun (WGS) entry which is preliminary data.</text>
</comment>
<evidence type="ECO:0000256" key="8">
    <source>
        <dbReference type="RuleBase" id="RU361238"/>
    </source>
</evidence>
<dbReference type="AlphaFoldDB" id="A0A146FXN8"/>
<keyword evidence="2" id="KW-0719">Serine esterase</keyword>
<dbReference type="PANTHER" id="PTHR33938:SF8">
    <property type="entry name" value="CARBOXYLIC ESTER HYDROLASE"/>
    <property type="match status" value="1"/>
</dbReference>
<keyword evidence="7" id="KW-1015">Disulfide bond</keyword>
<evidence type="ECO:0000256" key="4">
    <source>
        <dbReference type="ARBA" id="ARBA00022729"/>
    </source>
</evidence>
<dbReference type="EMBL" id="BCWF01000032">
    <property type="protein sequence ID" value="GAT30077.1"/>
    <property type="molecule type" value="Genomic_DNA"/>
</dbReference>
<evidence type="ECO:0000256" key="1">
    <source>
        <dbReference type="ARBA" id="ARBA00006249"/>
    </source>
</evidence>
<dbReference type="GO" id="GO:0030600">
    <property type="term" value="F:feruloyl esterase activity"/>
    <property type="evidence" value="ECO:0007669"/>
    <property type="project" value="UniProtKB-ARBA"/>
</dbReference>
<evidence type="ECO:0000256" key="7">
    <source>
        <dbReference type="ARBA" id="ARBA00023157"/>
    </source>
</evidence>
<proteinExistence type="inferred from homology"/>
<evidence type="ECO:0000256" key="6">
    <source>
        <dbReference type="ARBA" id="ARBA00022837"/>
    </source>
</evidence>
<dbReference type="SUPFAM" id="SSF53474">
    <property type="entry name" value="alpha/beta-Hydrolases"/>
    <property type="match status" value="1"/>
</dbReference>
<keyword evidence="6" id="KW-0106">Calcium</keyword>
<keyword evidence="3" id="KW-0479">Metal-binding</keyword>
<name>A0A146FXN8_ASPKA</name>
<dbReference type="VEuPathDB" id="FungiDB:ASPFODRAFT_137641"/>
<feature type="chain" id="PRO_5007357508" description="Carboxylic ester hydrolase" evidence="8">
    <location>
        <begin position="21"/>
        <end position="234"/>
    </location>
</feature>
<gene>
    <name evidence="9" type="ORF">RIB2604_03300490</name>
</gene>
<dbReference type="Proteomes" id="UP000075230">
    <property type="component" value="Unassembled WGS sequence"/>
</dbReference>
<evidence type="ECO:0000313" key="9">
    <source>
        <dbReference type="EMBL" id="GAT30077.1"/>
    </source>
</evidence>
<feature type="signal peptide" evidence="8">
    <location>
        <begin position="1"/>
        <end position="20"/>
    </location>
</feature>
<accession>A0A146FXN8</accession>
<reference evidence="10" key="2">
    <citation type="submission" date="2016-02" db="EMBL/GenBank/DDBJ databases">
        <title>Genome sequencing of Aspergillus luchuensis NBRC 4314.</title>
        <authorList>
            <person name="Yamada O."/>
        </authorList>
    </citation>
    <scope>NUCLEOTIDE SEQUENCE [LARGE SCALE GENOMIC DNA]</scope>
    <source>
        <strain evidence="10">RIB 2604</strain>
    </source>
</reference>
<keyword evidence="4 8" id="KW-0732">Signal</keyword>
<dbReference type="InterPro" id="IPR029058">
    <property type="entry name" value="AB_hydrolase_fold"/>
</dbReference>
<evidence type="ECO:0000313" key="10">
    <source>
        <dbReference type="Proteomes" id="UP000075230"/>
    </source>
</evidence>
<sequence length="234" mass="25744">MCLWLASPIFATLPLLKCSSEDISLPRMPGVTMLSVAAERLENYSLIAEVAKPERHYDVTLNFCNVTTNYGHEGWKDNVQVTVWLPLEGWNGRLSGIGGSGLSSLWTYNRFTPAVTRGYAAVGTDAGHVRNPLDATSWVLDTAGNVNFFFLQNFLPSPKGPRSSYWDGCSTGGRQGLTLAQQYPTAYDGILAGAPAINRATFVPAMYYPKFVMDHMSHPLSQCTFDAIRNACHR</sequence>
<protein>
    <recommendedName>
        <fullName evidence="8">Carboxylic ester hydrolase</fullName>
        <ecNumber evidence="8">3.1.1.-</ecNumber>
    </recommendedName>
</protein>
<reference evidence="9 10" key="1">
    <citation type="journal article" date="2016" name="DNA Res.">
        <title>Genome sequence of Aspergillus luchuensis NBRC 4314.</title>
        <authorList>
            <person name="Yamada O."/>
            <person name="Machida M."/>
            <person name="Hosoyama A."/>
            <person name="Goto M."/>
            <person name="Takahashi T."/>
            <person name="Futagami T."/>
            <person name="Yamagata Y."/>
            <person name="Takeuchi M."/>
            <person name="Kobayashi T."/>
            <person name="Koike H."/>
            <person name="Abe K."/>
            <person name="Asai K."/>
            <person name="Arita M."/>
            <person name="Fujita N."/>
            <person name="Fukuda K."/>
            <person name="Higa K."/>
            <person name="Horikawa H."/>
            <person name="Ishikawa T."/>
            <person name="Jinno K."/>
            <person name="Kato Y."/>
            <person name="Kirimura K."/>
            <person name="Mizutani O."/>
            <person name="Nakasone K."/>
            <person name="Sano M."/>
            <person name="Shiraishi Y."/>
            <person name="Tsukahara M."/>
            <person name="Gomi K."/>
        </authorList>
    </citation>
    <scope>NUCLEOTIDE SEQUENCE [LARGE SCALE GENOMIC DNA]</scope>
    <source>
        <strain evidence="9 10">RIB 2604</strain>
    </source>
</reference>
<organism evidence="9 10">
    <name type="scientific">Aspergillus kawachii</name>
    <name type="common">White koji mold</name>
    <name type="synonym">Aspergillus awamori var. kawachi</name>
    <dbReference type="NCBI Taxonomy" id="1069201"/>
    <lineage>
        <taxon>Eukaryota</taxon>
        <taxon>Fungi</taxon>
        <taxon>Dikarya</taxon>
        <taxon>Ascomycota</taxon>
        <taxon>Pezizomycotina</taxon>
        <taxon>Eurotiomycetes</taxon>
        <taxon>Eurotiomycetidae</taxon>
        <taxon>Eurotiales</taxon>
        <taxon>Aspergillaceae</taxon>
        <taxon>Aspergillus</taxon>
        <taxon>Aspergillus subgen. Circumdati</taxon>
    </lineage>
</organism>
<dbReference type="GO" id="GO:0046872">
    <property type="term" value="F:metal ion binding"/>
    <property type="evidence" value="ECO:0007669"/>
    <property type="project" value="UniProtKB-KW"/>
</dbReference>